<feature type="compositionally biased region" description="Basic and acidic residues" evidence="10">
    <location>
        <begin position="26"/>
        <end position="38"/>
    </location>
</feature>
<comment type="function">
    <text evidence="9">Plays an important role in the control of DNA replication and the maintenance of replication fork stability.</text>
</comment>
<evidence type="ECO:0000256" key="7">
    <source>
        <dbReference type="ARBA" id="ARBA00023306"/>
    </source>
</evidence>
<sequence>MAADPITSSTVDELFDFGPTDDEDPFKDKKSRNARDNKTTLSPRPAKRKAGDIEEPGADLGLDEEVKITKKRKPIARLDEARLLSAPGIPKLRALARSANISKKLRLKGKGYEFNDVAKLLNYYQLWLDNLYPRAKFADGLQLVEKVGHSKRMQVMRKEWIDEGKPGYIREKLRQKEEEKEKEIDDLYAGDAHASKDATSTVQLNEEDDSLFVPDARGANKTSANEDALPEDDELDALLAEQDNTVRAPQQTSKPAQDLDSEGEDDLDALLAEQETRKAPPPVSSPKPVTKSQRSSFDEEDDDEDMDDLDALLAEQDIRSKSSTTQPTTDIPPDNSLANEDNDLIPDDDNDDDVDAVLAEQEVRHESARPQSSDEALPTPASSTHAPTSNAEPQVNGEHNDAAEDAFNAENHEKSRENEGGDGEADFEAGDMFSSSPVQGD</sequence>
<dbReference type="GO" id="GO:0006974">
    <property type="term" value="P:DNA damage response"/>
    <property type="evidence" value="ECO:0007669"/>
    <property type="project" value="UniProtKB-KW"/>
</dbReference>
<proteinExistence type="inferred from homology"/>
<feature type="compositionally biased region" description="Polar residues" evidence="10">
    <location>
        <begin position="369"/>
        <end position="393"/>
    </location>
</feature>
<feature type="compositionally biased region" description="Acidic residues" evidence="10">
    <location>
        <begin position="13"/>
        <end position="25"/>
    </location>
</feature>
<dbReference type="PANTHER" id="PTHR13220">
    <property type="entry name" value="TIMELESS INTERACTING-RELATED"/>
    <property type="match status" value="1"/>
</dbReference>
<feature type="compositionally biased region" description="Acidic residues" evidence="10">
    <location>
        <begin position="298"/>
        <end position="310"/>
    </location>
</feature>
<dbReference type="AlphaFoldDB" id="A0A0D1X9Q5"/>
<dbReference type="OrthoDB" id="437078at2759"/>
<dbReference type="Proteomes" id="UP000053599">
    <property type="component" value="Unassembled WGS sequence"/>
</dbReference>
<evidence type="ECO:0000256" key="8">
    <source>
        <dbReference type="ARBA" id="ARBA00025496"/>
    </source>
</evidence>
<evidence type="ECO:0000256" key="1">
    <source>
        <dbReference type="ARBA" id="ARBA00004123"/>
    </source>
</evidence>
<accession>A0A0D1X9Q5</accession>
<evidence type="ECO:0000256" key="2">
    <source>
        <dbReference type="ARBA" id="ARBA00006075"/>
    </source>
</evidence>
<dbReference type="InterPro" id="IPR012923">
    <property type="entry name" value="Csm3"/>
</dbReference>
<comment type="function">
    <text evidence="8">Forms a fork protection complex (FPC) with TOF1 and which is required for chromosome segregation during meiosis and DNA damage repair. FPC coordinates leading and lagging strand synthesis and moves with the replication fork. FPC stabilizes replication forks in a configuration that is recognized by replication checkpoint sensors.</text>
</comment>
<reference evidence="12 13" key="1">
    <citation type="submission" date="2015-01" db="EMBL/GenBank/DDBJ databases">
        <title>The Genome Sequence of Exophiala sideris CBS121828.</title>
        <authorList>
            <consortium name="The Broad Institute Genomics Platform"/>
            <person name="Cuomo C."/>
            <person name="de Hoog S."/>
            <person name="Gorbushina A."/>
            <person name="Stielow B."/>
            <person name="Teixiera M."/>
            <person name="Abouelleil A."/>
            <person name="Chapman S.B."/>
            <person name="Priest M."/>
            <person name="Young S.K."/>
            <person name="Wortman J."/>
            <person name="Nusbaum C."/>
            <person name="Birren B."/>
        </authorList>
    </citation>
    <scope>NUCLEOTIDE SEQUENCE [LARGE SCALE GENOMIC DNA]</scope>
    <source>
        <strain evidence="12 13">CBS 121828</strain>
    </source>
</reference>
<dbReference type="STRING" id="1016849.A0A0D1X9Q5"/>
<evidence type="ECO:0000256" key="3">
    <source>
        <dbReference type="ARBA" id="ARBA00011217"/>
    </source>
</evidence>
<evidence type="ECO:0000259" key="11">
    <source>
        <dbReference type="Pfam" id="PF07962"/>
    </source>
</evidence>
<feature type="compositionally biased region" description="Acidic residues" evidence="10">
    <location>
        <begin position="420"/>
        <end position="429"/>
    </location>
</feature>
<comment type="subcellular location">
    <subcellularLocation>
        <location evidence="1 9">Nucleus</location>
    </subcellularLocation>
</comment>
<dbReference type="InterPro" id="IPR040038">
    <property type="entry name" value="TIPIN/Csm3/Swi3"/>
</dbReference>
<evidence type="ECO:0000256" key="10">
    <source>
        <dbReference type="SAM" id="MobiDB-lite"/>
    </source>
</evidence>
<feature type="compositionally biased region" description="Basic and acidic residues" evidence="10">
    <location>
        <begin position="171"/>
        <end position="185"/>
    </location>
</feature>
<evidence type="ECO:0000256" key="5">
    <source>
        <dbReference type="ARBA" id="ARBA00022880"/>
    </source>
</evidence>
<dbReference type="Pfam" id="PF07962">
    <property type="entry name" value="Swi3"/>
    <property type="match status" value="1"/>
</dbReference>
<name>A0A0D1X9Q5_9EURO</name>
<feature type="compositionally biased region" description="Basic and acidic residues" evidence="10">
    <location>
        <begin position="410"/>
        <end position="419"/>
    </location>
</feature>
<evidence type="ECO:0000256" key="6">
    <source>
        <dbReference type="ARBA" id="ARBA00023242"/>
    </source>
</evidence>
<feature type="region of interest" description="Disordered" evidence="10">
    <location>
        <begin position="171"/>
        <end position="441"/>
    </location>
</feature>
<dbReference type="GO" id="GO:0031297">
    <property type="term" value="P:replication fork processing"/>
    <property type="evidence" value="ECO:0007669"/>
    <property type="project" value="UniProtKB-UniRule"/>
</dbReference>
<dbReference type="HOGENOM" id="CLU_036204_2_0_1"/>
<feature type="region of interest" description="Disordered" evidence="10">
    <location>
        <begin position="1"/>
        <end position="58"/>
    </location>
</feature>
<keyword evidence="5" id="KW-0236">DNA replication inhibitor</keyword>
<comment type="subunit">
    <text evidence="3">Component of the fork protection complex (FPC) consisting of TOF1 and CSM3.</text>
</comment>
<comment type="similarity">
    <text evidence="2 9">Belongs to the CSM3 family.</text>
</comment>
<gene>
    <name evidence="12" type="ORF">PV11_00334</name>
</gene>
<dbReference type="PANTHER" id="PTHR13220:SF11">
    <property type="entry name" value="TIMELESS-INTERACTING PROTEIN"/>
    <property type="match status" value="1"/>
</dbReference>
<feature type="domain" description="Chromosome segregation in meiosis protein 3" evidence="11">
    <location>
        <begin position="78"/>
        <end position="164"/>
    </location>
</feature>
<dbReference type="EMBL" id="KN846951">
    <property type="protein sequence ID" value="KIV84561.1"/>
    <property type="molecule type" value="Genomic_DNA"/>
</dbReference>
<feature type="compositionally biased region" description="Polar residues" evidence="10">
    <location>
        <begin position="1"/>
        <end position="11"/>
    </location>
</feature>
<evidence type="ECO:0000313" key="12">
    <source>
        <dbReference type="EMBL" id="KIV84561.1"/>
    </source>
</evidence>
<dbReference type="GO" id="GO:0031298">
    <property type="term" value="C:replication fork protection complex"/>
    <property type="evidence" value="ECO:0007669"/>
    <property type="project" value="TreeGrafter"/>
</dbReference>
<dbReference type="GO" id="GO:0043111">
    <property type="term" value="P:replication fork arrest"/>
    <property type="evidence" value="ECO:0007669"/>
    <property type="project" value="TreeGrafter"/>
</dbReference>
<evidence type="ECO:0000313" key="13">
    <source>
        <dbReference type="Proteomes" id="UP000053599"/>
    </source>
</evidence>
<feature type="compositionally biased region" description="Polar residues" evidence="10">
    <location>
        <begin position="242"/>
        <end position="255"/>
    </location>
</feature>
<organism evidence="12 13">
    <name type="scientific">Exophiala sideris</name>
    <dbReference type="NCBI Taxonomy" id="1016849"/>
    <lineage>
        <taxon>Eukaryota</taxon>
        <taxon>Fungi</taxon>
        <taxon>Dikarya</taxon>
        <taxon>Ascomycota</taxon>
        <taxon>Pezizomycotina</taxon>
        <taxon>Eurotiomycetes</taxon>
        <taxon>Chaetothyriomycetidae</taxon>
        <taxon>Chaetothyriales</taxon>
        <taxon>Herpotrichiellaceae</taxon>
        <taxon>Exophiala</taxon>
    </lineage>
</organism>
<keyword evidence="7 9" id="KW-0131">Cell cycle</keyword>
<dbReference type="GO" id="GO:0003677">
    <property type="term" value="F:DNA binding"/>
    <property type="evidence" value="ECO:0007669"/>
    <property type="project" value="TreeGrafter"/>
</dbReference>
<keyword evidence="6 9" id="KW-0539">Nucleus</keyword>
<feature type="compositionally biased region" description="Acidic residues" evidence="10">
    <location>
        <begin position="259"/>
        <end position="268"/>
    </location>
</feature>
<feature type="compositionally biased region" description="Acidic residues" evidence="10">
    <location>
        <begin position="340"/>
        <end position="355"/>
    </location>
</feature>
<evidence type="ECO:0000256" key="4">
    <source>
        <dbReference type="ARBA" id="ARBA00022763"/>
    </source>
</evidence>
<keyword evidence="4 9" id="KW-0227">DNA damage</keyword>
<protein>
    <recommendedName>
        <fullName evidence="9">Chromosome segregation in meiosis protein</fullName>
    </recommendedName>
</protein>
<evidence type="ECO:0000256" key="9">
    <source>
        <dbReference type="RuleBase" id="RU366049"/>
    </source>
</evidence>
<dbReference type="GO" id="GO:0000076">
    <property type="term" value="P:DNA replication checkpoint signaling"/>
    <property type="evidence" value="ECO:0007669"/>
    <property type="project" value="UniProtKB-UniRule"/>
</dbReference>